<gene>
    <name evidence="1" type="ORF">FRD01_23140</name>
</gene>
<dbReference type="AlphaFoldDB" id="A0A5B8XY15"/>
<proteinExistence type="predicted"/>
<evidence type="ECO:0000313" key="2">
    <source>
        <dbReference type="Proteomes" id="UP000321595"/>
    </source>
</evidence>
<dbReference type="KEGG" id="bbae:FRD01_23140"/>
<dbReference type="Proteomes" id="UP000321595">
    <property type="component" value="Chromosome"/>
</dbReference>
<accession>A0A5B8XY15</accession>
<dbReference type="RefSeq" id="WP_146963444.1">
    <property type="nucleotide sequence ID" value="NZ_CP042467.1"/>
</dbReference>
<evidence type="ECO:0000313" key="1">
    <source>
        <dbReference type="EMBL" id="QED30077.1"/>
    </source>
</evidence>
<reference evidence="1 2" key="1">
    <citation type="submission" date="2019-08" db="EMBL/GenBank/DDBJ databases">
        <authorList>
            <person name="Liang Q."/>
        </authorList>
    </citation>
    <scope>NUCLEOTIDE SEQUENCE [LARGE SCALE GENOMIC DNA]</scope>
    <source>
        <strain evidence="1 2">V1718</strain>
    </source>
</reference>
<dbReference type="EMBL" id="CP042467">
    <property type="protein sequence ID" value="QED30077.1"/>
    <property type="molecule type" value="Genomic_DNA"/>
</dbReference>
<protein>
    <submittedName>
        <fullName evidence="1">Uncharacterized protein</fullName>
    </submittedName>
</protein>
<keyword evidence="2" id="KW-1185">Reference proteome</keyword>
<organism evidence="1 2">
    <name type="scientific">Microvenator marinus</name>
    <dbReference type="NCBI Taxonomy" id="2600177"/>
    <lineage>
        <taxon>Bacteria</taxon>
        <taxon>Deltaproteobacteria</taxon>
        <taxon>Bradymonadales</taxon>
        <taxon>Microvenatoraceae</taxon>
        <taxon>Microvenator</taxon>
    </lineage>
</organism>
<sequence>MLSDYEKDLLENQDGPLEGVNLFDSIWSQERELAELFVKFCETHRPAIYIDWKNGLTERQKEHYFVEIVAALEFGTRDMGETIDAFLEWLEEPMQSRATQSLKEALETEDEPLVRRPKASAAIDDDHAESRRLRRAIDGLLSTYMAGEPFKADQIKELTDAYLALENPGLKPRDHKAYLKDINKIAEAAEPKRADVYATVYSLHFNFPHHAPLLREFKRWISDPNRKAQEIWNGVESDWQERLLGLHPEDRKDALAALGRVLKDEKFSEKLESLTQKMLHTEA</sequence>
<name>A0A5B8XY15_9DELT</name>